<feature type="domain" description="O-antigen ligase-related" evidence="7">
    <location>
        <begin position="246"/>
        <end position="422"/>
    </location>
</feature>
<feature type="transmembrane region" description="Helical" evidence="6">
    <location>
        <begin position="263"/>
        <end position="282"/>
    </location>
</feature>
<dbReference type="PROSITE" id="PS50293">
    <property type="entry name" value="TPR_REGION"/>
    <property type="match status" value="1"/>
</dbReference>
<feature type="transmembrane region" description="Helical" evidence="6">
    <location>
        <begin position="73"/>
        <end position="93"/>
    </location>
</feature>
<evidence type="ECO:0000313" key="8">
    <source>
        <dbReference type="EMBL" id="OIP41868.1"/>
    </source>
</evidence>
<dbReference type="Gene3D" id="1.25.40.10">
    <property type="entry name" value="Tetratricopeptide repeat domain"/>
    <property type="match status" value="2"/>
</dbReference>
<feature type="transmembrane region" description="Helical" evidence="6">
    <location>
        <begin position="289"/>
        <end position="306"/>
    </location>
</feature>
<keyword evidence="5" id="KW-0802">TPR repeat</keyword>
<dbReference type="STRING" id="1817895.AUJ95_02610"/>
<accession>A0A1J5E0E9</accession>
<dbReference type="PANTHER" id="PTHR37422:SF13">
    <property type="entry name" value="LIPOPOLYSACCHARIDE BIOSYNTHESIS PROTEIN PA4999-RELATED"/>
    <property type="match status" value="1"/>
</dbReference>
<feature type="repeat" description="TPR" evidence="5">
    <location>
        <begin position="712"/>
        <end position="745"/>
    </location>
</feature>
<dbReference type="InterPro" id="IPR007016">
    <property type="entry name" value="O-antigen_ligase-rel_domated"/>
</dbReference>
<evidence type="ECO:0000313" key="9">
    <source>
        <dbReference type="Proteomes" id="UP000183085"/>
    </source>
</evidence>
<feature type="repeat" description="TPR" evidence="5">
    <location>
        <begin position="782"/>
        <end position="815"/>
    </location>
</feature>
<feature type="transmembrane region" description="Helical" evidence="6">
    <location>
        <begin position="41"/>
        <end position="61"/>
    </location>
</feature>
<feature type="repeat" description="TPR" evidence="5">
    <location>
        <begin position="748"/>
        <end position="781"/>
    </location>
</feature>
<evidence type="ECO:0000256" key="6">
    <source>
        <dbReference type="SAM" id="Phobius"/>
    </source>
</evidence>
<dbReference type="InterPro" id="IPR019734">
    <property type="entry name" value="TPR_rpt"/>
</dbReference>
<keyword evidence="4 6" id="KW-0472">Membrane</keyword>
<dbReference type="InterPro" id="IPR051533">
    <property type="entry name" value="WaaL-like"/>
</dbReference>
<feature type="transmembrane region" description="Helical" evidence="6">
    <location>
        <begin position="442"/>
        <end position="459"/>
    </location>
</feature>
<dbReference type="PROSITE" id="PS50005">
    <property type="entry name" value="TPR"/>
    <property type="match status" value="4"/>
</dbReference>
<dbReference type="Pfam" id="PF04932">
    <property type="entry name" value="Wzy_C"/>
    <property type="match status" value="1"/>
</dbReference>
<comment type="caution">
    <text evidence="8">The sequence shown here is derived from an EMBL/GenBank/DDBJ whole genome shotgun (WGS) entry which is preliminary data.</text>
</comment>
<proteinExistence type="predicted"/>
<name>A0A1J5E0E9_9BACT</name>
<comment type="subcellular location">
    <subcellularLocation>
        <location evidence="1">Membrane</location>
        <topology evidence="1">Multi-pass membrane protein</topology>
    </subcellularLocation>
</comment>
<evidence type="ECO:0000256" key="4">
    <source>
        <dbReference type="ARBA" id="ARBA00023136"/>
    </source>
</evidence>
<organism evidence="8 9">
    <name type="scientific">Candidatus Desantisbacteria bacterium CG2_30_40_21</name>
    <dbReference type="NCBI Taxonomy" id="1817895"/>
    <lineage>
        <taxon>Bacteria</taxon>
        <taxon>Candidatus Desantisiibacteriota</taxon>
    </lineage>
</organism>
<evidence type="ECO:0000256" key="2">
    <source>
        <dbReference type="ARBA" id="ARBA00022692"/>
    </source>
</evidence>
<gene>
    <name evidence="8" type="ORF">AUJ95_02610</name>
</gene>
<dbReference type="Proteomes" id="UP000183085">
    <property type="component" value="Unassembled WGS sequence"/>
</dbReference>
<feature type="transmembrane region" description="Helical" evidence="6">
    <location>
        <begin position="12"/>
        <end position="29"/>
    </location>
</feature>
<reference evidence="8 9" key="1">
    <citation type="journal article" date="2016" name="Environ. Microbiol.">
        <title>Genomic resolution of a cold subsurface aquifer community provides metabolic insights for novel microbes adapted to high CO concentrations.</title>
        <authorList>
            <person name="Probst A.J."/>
            <person name="Castelle C.J."/>
            <person name="Singh A."/>
            <person name="Brown C.T."/>
            <person name="Anantharaman K."/>
            <person name="Sharon I."/>
            <person name="Hug L.A."/>
            <person name="Burstein D."/>
            <person name="Emerson J.B."/>
            <person name="Thomas B.C."/>
            <person name="Banfield J.F."/>
        </authorList>
    </citation>
    <scope>NUCLEOTIDE SEQUENCE [LARGE SCALE GENOMIC DNA]</scope>
    <source>
        <strain evidence="8">CG2_30_40_21</strain>
    </source>
</reference>
<dbReference type="EMBL" id="MNYI01000068">
    <property type="protein sequence ID" value="OIP41868.1"/>
    <property type="molecule type" value="Genomic_DNA"/>
</dbReference>
<dbReference type="GO" id="GO:0016020">
    <property type="term" value="C:membrane"/>
    <property type="evidence" value="ECO:0007669"/>
    <property type="project" value="UniProtKB-SubCell"/>
</dbReference>
<evidence type="ECO:0000256" key="1">
    <source>
        <dbReference type="ARBA" id="ARBA00004141"/>
    </source>
</evidence>
<dbReference type="PANTHER" id="PTHR37422">
    <property type="entry name" value="TEICHURONIC ACID BIOSYNTHESIS PROTEIN TUAE"/>
    <property type="match status" value="1"/>
</dbReference>
<dbReference type="SMART" id="SM00028">
    <property type="entry name" value="TPR"/>
    <property type="match status" value="6"/>
</dbReference>
<feature type="transmembrane region" description="Helical" evidence="6">
    <location>
        <begin position="466"/>
        <end position="488"/>
    </location>
</feature>
<dbReference type="AlphaFoldDB" id="A0A1J5E0E9"/>
<evidence type="ECO:0000256" key="3">
    <source>
        <dbReference type="ARBA" id="ARBA00022989"/>
    </source>
</evidence>
<sequence length="829" mass="94221">MNTKSIAKWCDRLIVIGIFIMVFAVPLFFDIHLYSTFDLSKVGMMFFITLILLSLWLVKMVTLGDFRSIRTPFDFVVFAFLASNIASTLFSLSPTMSLFGCYKRYEGLLAITCYIVIYFLTVNFIKTKRQVLGILTSVLMVGTISGGYALVQHFGMDPLSWESFNPWRIISFFGNPVFYTVYALIALLIGIGLYLYIGKDEIERPKPPVVQKAKKKKTEKVRVQVSQSTTSPLYGNISRSVIACIAIFITYWGFALGNTRGCYLGLFVGGIMFFCLMGRKLLQMDKKKLIALGIGLFVLFFYYNIMVKESSVIARFAGLFAKGENISQLAPEEKATRLQMPIMGVNVVMPWRIFIWRSAIETIKDYPIFGTGPDTMGLVFPMYLKKIFPKDGKGPIEFEDRTHQDFLDHVVARGGIGAFIYIWGIVCFFLLIWKFYCHSTPAGRPIILSLGASILGYIIQNQVSFSVTPVSCTIAILAAITVRSGWIFQQPATSPTCLSNNPMIDRVLNTAFFSGRSFVPQQLNIKEEKPKNEGVLYIGYLLILCGLIGLCYLTGRMYTADKYYKMGTVFLGRDNNRAVEEYQKAIDSFPYEVRYRDEINRAYIEQARGAATDEERITWAWRAVDGASEILRRVPGYANGYFTLGIAYYLLSKTENDEFSQKAVYYYKKASERNPFSSDTYNNLGVIYTRQNKLDDALVVFKEAFRINQGHTAALDNVARIYITKNEPEKALETLNELQKIDPNYQAARIQNMIGYLCWQLGRFDEVVVRCKKALEVDPKDISALENLGTVYMKKGMYKDAAIEFQKVLEIEPNDPKAMRMLQAMSTRK</sequence>
<keyword evidence="3 6" id="KW-1133">Transmembrane helix</keyword>
<keyword evidence="2 6" id="KW-0812">Transmembrane</keyword>
<evidence type="ECO:0000259" key="7">
    <source>
        <dbReference type="Pfam" id="PF04932"/>
    </source>
</evidence>
<feature type="transmembrane region" description="Helical" evidence="6">
    <location>
        <begin position="177"/>
        <end position="197"/>
    </location>
</feature>
<feature type="transmembrane region" description="Helical" evidence="6">
    <location>
        <begin position="105"/>
        <end position="125"/>
    </location>
</feature>
<dbReference type="Pfam" id="PF14559">
    <property type="entry name" value="TPR_19"/>
    <property type="match status" value="2"/>
</dbReference>
<evidence type="ECO:0000256" key="5">
    <source>
        <dbReference type="PROSITE-ProRule" id="PRU00339"/>
    </source>
</evidence>
<dbReference type="InterPro" id="IPR011990">
    <property type="entry name" value="TPR-like_helical_dom_sf"/>
</dbReference>
<feature type="transmembrane region" description="Helical" evidence="6">
    <location>
        <begin position="534"/>
        <end position="555"/>
    </location>
</feature>
<feature type="transmembrane region" description="Helical" evidence="6">
    <location>
        <begin position="410"/>
        <end position="436"/>
    </location>
</feature>
<feature type="transmembrane region" description="Helical" evidence="6">
    <location>
        <begin position="132"/>
        <end position="151"/>
    </location>
</feature>
<protein>
    <recommendedName>
        <fullName evidence="7">O-antigen ligase-related domain-containing protein</fullName>
    </recommendedName>
</protein>
<feature type="repeat" description="TPR" evidence="5">
    <location>
        <begin position="678"/>
        <end position="711"/>
    </location>
</feature>
<dbReference type="SUPFAM" id="SSF48452">
    <property type="entry name" value="TPR-like"/>
    <property type="match status" value="1"/>
</dbReference>